<comment type="similarity">
    <text evidence="4">Belongs to the eIF-2B gamma/epsilon subunits family.</text>
</comment>
<dbReference type="GO" id="GO:0031369">
    <property type="term" value="F:translation initiation factor binding"/>
    <property type="evidence" value="ECO:0007669"/>
    <property type="project" value="InterPro"/>
</dbReference>
<dbReference type="SUPFAM" id="SSF48264">
    <property type="entry name" value="Cytochrome P450"/>
    <property type="match status" value="1"/>
</dbReference>
<dbReference type="PRINTS" id="PR00369">
    <property type="entry name" value="FLAVODOXIN"/>
</dbReference>
<dbReference type="FunFam" id="3.90.550.10:FF:000066">
    <property type="entry name" value="Translation initiation factor eIF-2B subunit epsilon"/>
    <property type="match status" value="1"/>
</dbReference>
<dbReference type="InterPro" id="IPR044123">
    <property type="entry name" value="W2_eIF2B_epsilon"/>
</dbReference>
<dbReference type="InterPro" id="IPR001094">
    <property type="entry name" value="Flavdoxin-like"/>
</dbReference>
<evidence type="ECO:0000256" key="13">
    <source>
        <dbReference type="ARBA" id="ARBA00023002"/>
    </source>
</evidence>
<proteinExistence type="inferred from homology"/>
<dbReference type="Pfam" id="PF00483">
    <property type="entry name" value="NTP_transferase"/>
    <property type="match status" value="1"/>
</dbReference>
<comment type="subcellular location">
    <subcellularLocation>
        <location evidence="3">Cytoplasm</location>
        <location evidence="3">Cytosol</location>
    </subcellularLocation>
</comment>
<dbReference type="InterPro" id="IPR003307">
    <property type="entry name" value="W2_domain"/>
</dbReference>
<dbReference type="Gene3D" id="3.40.50.360">
    <property type="match status" value="1"/>
</dbReference>
<feature type="region of interest" description="Disordered" evidence="17">
    <location>
        <begin position="1747"/>
        <end position="1769"/>
    </location>
</feature>
<dbReference type="EMBL" id="MVBO01000200">
    <property type="protein sequence ID" value="OZJ02026.1"/>
    <property type="molecule type" value="Genomic_DNA"/>
</dbReference>
<dbReference type="Pfam" id="PF25084">
    <property type="entry name" value="LbH_EIF2B"/>
    <property type="match status" value="1"/>
</dbReference>
<feature type="non-terminal residue" evidence="21">
    <location>
        <position position="1864"/>
    </location>
</feature>
<dbReference type="PANTHER" id="PTHR45887">
    <property type="entry name" value="TRANSLATION INITIATION FACTOR EIF-2B SUBUNIT EPSILON"/>
    <property type="match status" value="1"/>
</dbReference>
<dbReference type="GO" id="GO:0005851">
    <property type="term" value="C:eukaryotic translation initiation factor 2B complex"/>
    <property type="evidence" value="ECO:0007669"/>
    <property type="project" value="TreeGrafter"/>
</dbReference>
<dbReference type="SUPFAM" id="SSF63380">
    <property type="entry name" value="Riboflavin synthase domain-like"/>
    <property type="match status" value="1"/>
</dbReference>
<dbReference type="PRINTS" id="PR00371">
    <property type="entry name" value="FPNCR"/>
</dbReference>
<feature type="domain" description="W2" evidence="19">
    <location>
        <begin position="1792"/>
        <end position="1864"/>
    </location>
</feature>
<dbReference type="Proteomes" id="UP000242875">
    <property type="component" value="Unassembled WGS sequence"/>
</dbReference>
<sequence>MTVYEADEIPQPPGHYFLGNVSDLVPDLIGGFRKMHTEYGPVVKVSLPGRSVVSIADPDALQTVSKDSGDSPFTKEPIATYSDLAILNGRGLVTTATKDPDWQIAHKLLMPAFSARAMRAYQDQMGKSILDLLKIVQNIQERGEVFDVSRWMVALALESIGSIGFGYEFGLLEDPDKERHPFTVALQYVQAMIMKRGMSPNGLKWLQTSANLRFNRDLQTLRSTVENVLRQRKESPRKQDDKKDLLDFMLAAETKDGEKLDDQLIRDEIITFLSAGHNTTSSFLSWTLYELGNNPDIEAKIRQEIVDAGIKPGEIPTVEQVGQCKYLDRVIKESLRVHSPISTVIKYCLKDTTIKAGTTGDEYKIPAGQMCHVQIASLHFNPKVWPNPELFDPDRFLPENEVNRHPNAWMTFSDGPRACIGRQFSLQEGKLALIMLLSKFSFRLADPNQEVGYQIIVSVKPIDLMMKVSAVELPQPTNPKKAKELQENSAQYGVEHGEKQITRRPSMQPGAAKFPLPKITLLYGTQTGTSQEYAHKLAGQARGFGFKEVKVVELDDWELMQKSSLGGGNDGAVRQPEGNDGTRLSEVAVFITATYNGNPPDNALKFEEWLDSQIKTESAKVNLSGLLYAVFGCGNRQWSATFQQFPRKTDSALQGLGAERLLAAGAGDANEDIDGDFSEWSAAFWSHLMQRYGQDASGGNADIMSNAGPMADPTQDFKLSFLSRGESKEQLQHAKENVNKHNFKKVRITENRELQNTAESKRSTRHIVVNFADTEDGDIPLYNAGDHLEVRPVNDSKIVENVALGLGFALDSVFEVTDLQINNLSPRSVAANIKGPCTIRNALTYYADLTGPPTRYTLSILGKQLAKWQPELAQRLQEALQSGKDTPRLKEFLASHRTILDIIKAMKVKELSWKEFIAAVNVMVPRKYSISSGPLESPHSVSVTVGIVEDIGGPDNHTIYNGLSSGYLKAQSEGSEVYAGIAPCKGSFHLPEDPTIPVIFICAGTGLAPFRGFLQERHAKGLKGTNMGGNSDAYLFFGCRNPDHDFIYREELESYVADGTLTNLYTAFSRVNSPVKYVQHLLYQQAELLYHLLIERNAHVYICGSAGDMARDVKRTFERLGEQIIGLSEDESKEKLQGWINEEIEQVVVDYAQKAGWRSATVIWRDDRDDEIIPREQRHEDKYQRKRRRLLGKLRTFLMLSALDREDAVVWLDADIYEIEERLIQRMVASGKDIVTASCRQGDDMDHDLNAWRGPRIHPNEEEMEILRQDGDYIPRPTKDTQQMRHLRNQGEFVPLDSKQPGADKEEDKVRQAIVLGDSFDERFMPITADIPRCLMPVCNVPVIEYTLELLAVADIKEVSVICKSQADAVREYISKSRWNRRNAPFSIEVVEASEARSVGDAIREADGRQIISGDFILLNADTVSNIDLRPILEEHRNRKSSDRNTIMTMIFKEASATHPARSKSDSSVFFLDAQSNQCLHYEQLQYFPKTTKIDINPEIFTKHPEVQFRNDLIDTYIDICTVEVLALFQENFDYQHIRRDFVHGILTSDIFNKTIYAHITHDGYADRVRNGQLYDSISRDILSRWTFPLVPETMSIDDDRYEYLRGSVYKGQDVVLARSTYTGPQTQLGNGTAIGDNTIVTNSVIGRRCFIGKNVVIEGAYIWDDVVINDGCRISHSLLANGQPATSVFSTDSEQDMEMTDEERKERLGEASNGYLWKLVNDEDDEDYDPRNDFISNLAFKSVDLPEYSEDEESSSASEVGSELSESEDELDIDAAIDDIGETFAGTNLASIANEDFRREVTASIERALAENHLVDDAAIELNSLRLASNGNYSDIRRILIPLILQEVDMTNGAASLKKVLTR</sequence>
<keyword evidence="22" id="KW-1185">Reference proteome</keyword>
<evidence type="ECO:0000256" key="10">
    <source>
        <dbReference type="ARBA" id="ARBA00022723"/>
    </source>
</evidence>
<comment type="cofactor">
    <cofactor evidence="1">
        <name>FMN</name>
        <dbReference type="ChEBI" id="CHEBI:58210"/>
    </cofactor>
</comment>
<evidence type="ECO:0000256" key="4">
    <source>
        <dbReference type="ARBA" id="ARBA00007878"/>
    </source>
</evidence>
<dbReference type="GO" id="GO:0005829">
    <property type="term" value="C:cytosol"/>
    <property type="evidence" value="ECO:0007669"/>
    <property type="project" value="UniProtKB-SubCell"/>
</dbReference>
<dbReference type="Pfam" id="PF00258">
    <property type="entry name" value="Flavodoxin_1"/>
    <property type="match status" value="1"/>
</dbReference>
<evidence type="ECO:0000256" key="3">
    <source>
        <dbReference type="ARBA" id="ARBA00004514"/>
    </source>
</evidence>
<dbReference type="Gene3D" id="1.25.40.180">
    <property type="match status" value="1"/>
</dbReference>
<dbReference type="InterPro" id="IPR001433">
    <property type="entry name" value="OxRdtase_FAD/NAD-bd"/>
</dbReference>
<keyword evidence="8" id="KW-0285">Flavoprotein</keyword>
<dbReference type="Pfam" id="PF03452">
    <property type="entry name" value="Anp1"/>
    <property type="match status" value="1"/>
</dbReference>
<dbReference type="SUPFAM" id="SSF53448">
    <property type="entry name" value="Nucleotide-diphospho-sugar transferases"/>
    <property type="match status" value="1"/>
</dbReference>
<evidence type="ECO:0000256" key="8">
    <source>
        <dbReference type="ARBA" id="ARBA00022630"/>
    </source>
</evidence>
<keyword evidence="11" id="KW-0274">FAD</keyword>
<comment type="similarity">
    <text evidence="5">In the N-terminal section; belongs to the cytochrome P450 family.</text>
</comment>
<dbReference type="Pfam" id="PF00067">
    <property type="entry name" value="p450"/>
    <property type="match status" value="1"/>
</dbReference>
<keyword evidence="13" id="KW-0560">Oxidoreductase</keyword>
<dbReference type="PROSITE" id="PS00086">
    <property type="entry name" value="CYTOCHROME_P450"/>
    <property type="match status" value="1"/>
</dbReference>
<evidence type="ECO:0000256" key="1">
    <source>
        <dbReference type="ARBA" id="ARBA00001917"/>
    </source>
</evidence>
<keyword evidence="6" id="KW-0813">Transport</keyword>
<dbReference type="SUPFAM" id="SSF52218">
    <property type="entry name" value="Flavoproteins"/>
    <property type="match status" value="1"/>
</dbReference>
<dbReference type="GO" id="GO:0005085">
    <property type="term" value="F:guanyl-nucleotide exchange factor activity"/>
    <property type="evidence" value="ECO:0007669"/>
    <property type="project" value="InterPro"/>
</dbReference>
<feature type="domain" description="Flavodoxin-like" evidence="18">
    <location>
        <begin position="519"/>
        <end position="685"/>
    </location>
</feature>
<evidence type="ECO:0000256" key="2">
    <source>
        <dbReference type="ARBA" id="ARBA00001974"/>
    </source>
</evidence>
<keyword evidence="9" id="KW-0288">FMN</keyword>
<dbReference type="OrthoDB" id="424572at2759"/>
<dbReference type="CDD" id="cd11558">
    <property type="entry name" value="W2_eIF2B_epsilon"/>
    <property type="match status" value="1"/>
</dbReference>
<dbReference type="InterPro" id="IPR035543">
    <property type="entry name" value="eIF-2B_epsilon_N"/>
</dbReference>
<comment type="catalytic activity">
    <reaction evidence="16">
        <text>2 oxidized [cytochrome P450] + NADPH = 2 reduced [cytochrome P450] + NADP(+) + H(+)</text>
        <dbReference type="Rhea" id="RHEA:24040"/>
        <dbReference type="Rhea" id="RHEA-COMP:14627"/>
        <dbReference type="Rhea" id="RHEA-COMP:14628"/>
        <dbReference type="ChEBI" id="CHEBI:15378"/>
        <dbReference type="ChEBI" id="CHEBI:55376"/>
        <dbReference type="ChEBI" id="CHEBI:57783"/>
        <dbReference type="ChEBI" id="CHEBI:58349"/>
        <dbReference type="ChEBI" id="CHEBI:60344"/>
        <dbReference type="EC" id="1.6.2.4"/>
    </reaction>
</comment>
<protein>
    <submittedName>
        <fullName evidence="21">Uncharacterized protein</fullName>
    </submittedName>
</protein>
<reference evidence="21 22" key="1">
    <citation type="journal article" date="2017" name="Mycologia">
        <title>Bifiguratus adelaidae, gen. et sp. nov., a new member of Mucoromycotina in endophytic and soil-dwelling habitats.</title>
        <authorList>
            <person name="Torres-Cruz T.J."/>
            <person name="Billingsley Tobias T.L."/>
            <person name="Almatruk M."/>
            <person name="Hesse C."/>
            <person name="Kuske C.R."/>
            <person name="Desiro A."/>
            <person name="Benucci G.M."/>
            <person name="Bonito G."/>
            <person name="Stajich J.E."/>
            <person name="Dunlap C."/>
            <person name="Arnold A.E."/>
            <person name="Porras-Alfaro A."/>
        </authorList>
    </citation>
    <scope>NUCLEOTIDE SEQUENCE [LARGE SCALE GENOMIC DNA]</scope>
    <source>
        <strain evidence="21 22">AZ0501</strain>
    </source>
</reference>
<dbReference type="PROSITE" id="PS50902">
    <property type="entry name" value="FLAVODOXIN_LIKE"/>
    <property type="match status" value="1"/>
</dbReference>
<dbReference type="InterPro" id="IPR005835">
    <property type="entry name" value="NTP_transferase_dom"/>
</dbReference>
<dbReference type="GO" id="GO:0005506">
    <property type="term" value="F:iron ion binding"/>
    <property type="evidence" value="ECO:0007669"/>
    <property type="project" value="InterPro"/>
</dbReference>
<dbReference type="SUPFAM" id="SSF52343">
    <property type="entry name" value="Ferredoxin reductase-like, C-terminal NADP-linked domain"/>
    <property type="match status" value="1"/>
</dbReference>
<gene>
    <name evidence="21" type="ORF">BZG36_05388</name>
</gene>
<dbReference type="InterPro" id="IPR056764">
    <property type="entry name" value="LbH_EIF2B3/5"/>
</dbReference>
<dbReference type="GO" id="GO:0003743">
    <property type="term" value="F:translation initiation factor activity"/>
    <property type="evidence" value="ECO:0007669"/>
    <property type="project" value="TreeGrafter"/>
</dbReference>
<accession>A0A261XUI7</accession>
<evidence type="ECO:0000256" key="16">
    <source>
        <dbReference type="ARBA" id="ARBA00049342"/>
    </source>
</evidence>
<organism evidence="21 22">
    <name type="scientific">Bifiguratus adelaidae</name>
    <dbReference type="NCBI Taxonomy" id="1938954"/>
    <lineage>
        <taxon>Eukaryota</taxon>
        <taxon>Fungi</taxon>
        <taxon>Fungi incertae sedis</taxon>
        <taxon>Mucoromycota</taxon>
        <taxon>Mucoromycotina</taxon>
        <taxon>Endogonomycetes</taxon>
        <taxon>Endogonales</taxon>
        <taxon>Endogonales incertae sedis</taxon>
        <taxon>Bifiguratus</taxon>
    </lineage>
</organism>
<dbReference type="Gene3D" id="3.40.50.80">
    <property type="entry name" value="Nucleotide-binding domain of ferredoxin-NADP reductase (FNR) module"/>
    <property type="match status" value="1"/>
</dbReference>
<keyword evidence="10" id="KW-0479">Metal-binding</keyword>
<evidence type="ECO:0000259" key="19">
    <source>
        <dbReference type="PROSITE" id="PS51363"/>
    </source>
</evidence>
<keyword evidence="7" id="KW-0963">Cytoplasm</keyword>
<evidence type="ECO:0000256" key="11">
    <source>
        <dbReference type="ARBA" id="ARBA00022827"/>
    </source>
</evidence>
<feature type="domain" description="FAD-binding FR-type" evidence="20">
    <location>
        <begin position="741"/>
        <end position="991"/>
    </location>
</feature>
<evidence type="ECO:0000256" key="12">
    <source>
        <dbReference type="ARBA" id="ARBA00022857"/>
    </source>
</evidence>
<evidence type="ECO:0000256" key="5">
    <source>
        <dbReference type="ARBA" id="ARBA00010018"/>
    </source>
</evidence>
<evidence type="ECO:0000256" key="9">
    <source>
        <dbReference type="ARBA" id="ARBA00022643"/>
    </source>
</evidence>
<keyword evidence="14" id="KW-0408">Iron</keyword>
<dbReference type="GO" id="GO:0004497">
    <property type="term" value="F:monooxygenase activity"/>
    <property type="evidence" value="ECO:0007669"/>
    <property type="project" value="InterPro"/>
</dbReference>
<comment type="caution">
    <text evidence="21">The sequence shown here is derived from an EMBL/GenBank/DDBJ whole genome shotgun (WGS) entry which is preliminary data.</text>
</comment>
<dbReference type="Gene3D" id="2.40.30.10">
    <property type="entry name" value="Translation factors"/>
    <property type="match status" value="1"/>
</dbReference>
<feature type="compositionally biased region" description="Low complexity" evidence="17">
    <location>
        <begin position="1756"/>
        <end position="1765"/>
    </location>
</feature>
<dbReference type="InterPro" id="IPR036396">
    <property type="entry name" value="Cyt_P450_sf"/>
</dbReference>
<dbReference type="Pfam" id="PF00667">
    <property type="entry name" value="FAD_binding_1"/>
    <property type="match status" value="1"/>
</dbReference>
<evidence type="ECO:0000256" key="6">
    <source>
        <dbReference type="ARBA" id="ARBA00022448"/>
    </source>
</evidence>
<dbReference type="GO" id="GO:0016705">
    <property type="term" value="F:oxidoreductase activity, acting on paired donors, with incorporation or reduction of molecular oxygen"/>
    <property type="evidence" value="ECO:0007669"/>
    <property type="project" value="InterPro"/>
</dbReference>
<dbReference type="Gene3D" id="3.90.550.10">
    <property type="entry name" value="Spore Coat Polysaccharide Biosynthesis Protein SpsA, Chain A"/>
    <property type="match status" value="2"/>
</dbReference>
<dbReference type="InterPro" id="IPR029044">
    <property type="entry name" value="Nucleotide-diphossugar_trans"/>
</dbReference>
<dbReference type="Gene3D" id="1.20.990.10">
    <property type="entry name" value="NADPH-cytochrome p450 Reductase, Chain A, domain 3"/>
    <property type="match status" value="1"/>
</dbReference>
<evidence type="ECO:0000259" key="20">
    <source>
        <dbReference type="PROSITE" id="PS51384"/>
    </source>
</evidence>
<name>A0A261XUI7_9FUNG</name>
<dbReference type="PROSITE" id="PS51363">
    <property type="entry name" value="W2"/>
    <property type="match status" value="1"/>
</dbReference>
<evidence type="ECO:0000259" key="18">
    <source>
        <dbReference type="PROSITE" id="PS50902"/>
    </source>
</evidence>
<evidence type="ECO:0000256" key="7">
    <source>
        <dbReference type="ARBA" id="ARBA00022490"/>
    </source>
</evidence>
<comment type="subunit">
    <text evidence="15">Component of the translation initiation factor 2B (eIF2B) complex which is a heterodecamer of two sets of five different subunits: alpha, beta, gamma, delta and epsilon. Subunits alpha, beta and delta comprise a regulatory subcomplex and subunits epsilon and gamma comprise a catalytic subcomplex. Within the complex, the hexameric regulatory complex resides at the center, with the two heterodimeric catalytic subcomplexes bound on opposite sides.</text>
</comment>
<dbReference type="Gene3D" id="1.10.630.10">
    <property type="entry name" value="Cytochrome P450"/>
    <property type="match status" value="1"/>
</dbReference>
<dbReference type="CDD" id="cd04197">
    <property type="entry name" value="eIF-2B_epsilon_N"/>
    <property type="match status" value="1"/>
</dbReference>
<dbReference type="InterPro" id="IPR008254">
    <property type="entry name" value="Flavodoxin/NO_synth"/>
</dbReference>
<dbReference type="InterPro" id="IPR017972">
    <property type="entry name" value="Cyt_P450_CS"/>
</dbReference>
<dbReference type="InterPro" id="IPR023173">
    <property type="entry name" value="NADPH_Cyt_P450_Rdtase_alpha"/>
</dbReference>
<evidence type="ECO:0000256" key="14">
    <source>
        <dbReference type="ARBA" id="ARBA00023004"/>
    </source>
</evidence>
<dbReference type="GO" id="GO:0010181">
    <property type="term" value="F:FMN binding"/>
    <property type="evidence" value="ECO:0007669"/>
    <property type="project" value="InterPro"/>
</dbReference>
<dbReference type="PANTHER" id="PTHR45887:SF1">
    <property type="entry name" value="TRANSLATION INITIATION FACTOR EIF-2B SUBUNIT EPSILON"/>
    <property type="match status" value="1"/>
</dbReference>
<dbReference type="GO" id="GO:0020037">
    <property type="term" value="F:heme binding"/>
    <property type="evidence" value="ECO:0007669"/>
    <property type="project" value="InterPro"/>
</dbReference>
<keyword evidence="12" id="KW-0521">NADP</keyword>
<dbReference type="InterPro" id="IPR001128">
    <property type="entry name" value="Cyt_P450"/>
</dbReference>
<dbReference type="Pfam" id="PF00175">
    <property type="entry name" value="NAD_binding_1"/>
    <property type="match status" value="1"/>
</dbReference>
<evidence type="ECO:0000313" key="21">
    <source>
        <dbReference type="EMBL" id="OZJ02026.1"/>
    </source>
</evidence>
<dbReference type="Gene3D" id="2.160.10.10">
    <property type="entry name" value="Hexapeptide repeat proteins"/>
    <property type="match status" value="1"/>
</dbReference>
<dbReference type="InterPro" id="IPR017938">
    <property type="entry name" value="Riboflavin_synthase-like_b-brl"/>
</dbReference>
<comment type="cofactor">
    <cofactor evidence="2">
        <name>FAD</name>
        <dbReference type="ChEBI" id="CHEBI:57692"/>
    </cofactor>
</comment>
<evidence type="ECO:0000256" key="17">
    <source>
        <dbReference type="SAM" id="MobiDB-lite"/>
    </source>
</evidence>
<dbReference type="PROSITE" id="PS51384">
    <property type="entry name" value="FAD_FR"/>
    <property type="match status" value="1"/>
</dbReference>
<dbReference type="InterPro" id="IPR001709">
    <property type="entry name" value="Flavoprot_Pyr_Nucl_cyt_Rdtase"/>
</dbReference>
<dbReference type="InterPro" id="IPR003097">
    <property type="entry name" value="CysJ-like_FAD-binding"/>
</dbReference>
<dbReference type="InterPro" id="IPR029039">
    <property type="entry name" value="Flavoprotein-like_sf"/>
</dbReference>
<dbReference type="GO" id="GO:0003958">
    <property type="term" value="F:NADPH-hemoprotein reductase activity"/>
    <property type="evidence" value="ECO:0007669"/>
    <property type="project" value="UniProtKB-EC"/>
</dbReference>
<dbReference type="InterPro" id="IPR017927">
    <property type="entry name" value="FAD-bd_FR_type"/>
</dbReference>
<evidence type="ECO:0000256" key="15">
    <source>
        <dbReference type="ARBA" id="ARBA00046432"/>
    </source>
</evidence>
<evidence type="ECO:0000313" key="22">
    <source>
        <dbReference type="Proteomes" id="UP000242875"/>
    </source>
</evidence>
<dbReference type="InterPro" id="IPR039261">
    <property type="entry name" value="FNR_nucleotide-bd"/>
</dbReference>
<dbReference type="InterPro" id="IPR051956">
    <property type="entry name" value="eIF2B_epsilon"/>
</dbReference>